<dbReference type="Proteomes" id="UP000294796">
    <property type="component" value="Unassembled WGS sequence"/>
</dbReference>
<dbReference type="EMBL" id="SMTF01000002">
    <property type="protein sequence ID" value="TDK27133.1"/>
    <property type="molecule type" value="Genomic_DNA"/>
</dbReference>
<dbReference type="RefSeq" id="WP_133320633.1">
    <property type="nucleotide sequence ID" value="NZ_SMTF01000002.1"/>
</dbReference>
<sequence length="128" mass="13945">MKDLPHLLPSPAIPITGFDVIVRGWIVESAPSAGRAPLPLLKGKLVVDVAAQIRAVDDMDQPARHLIAAMLLPSGVEDIVWMMRFCDEHGIFVMSRNTIGDPDPGPIVRIHADALGRQRPMLRVVGDD</sequence>
<organism evidence="1 2">
    <name type="scientific">Luteimonas aestuarii</name>
    <dbReference type="NCBI Taxonomy" id="453837"/>
    <lineage>
        <taxon>Bacteria</taxon>
        <taxon>Pseudomonadati</taxon>
        <taxon>Pseudomonadota</taxon>
        <taxon>Gammaproteobacteria</taxon>
        <taxon>Lysobacterales</taxon>
        <taxon>Lysobacteraceae</taxon>
        <taxon>Luteimonas</taxon>
    </lineage>
</organism>
<name>A0A4V3AMJ8_9GAMM</name>
<comment type="caution">
    <text evidence="1">The sequence shown here is derived from an EMBL/GenBank/DDBJ whole genome shotgun (WGS) entry which is preliminary data.</text>
</comment>
<accession>A0A4V3AMJ8</accession>
<gene>
    <name evidence="1" type="ORF">E2F46_02660</name>
</gene>
<evidence type="ECO:0000313" key="1">
    <source>
        <dbReference type="EMBL" id="TDK27133.1"/>
    </source>
</evidence>
<evidence type="ECO:0000313" key="2">
    <source>
        <dbReference type="Proteomes" id="UP000294796"/>
    </source>
</evidence>
<reference evidence="1 2" key="1">
    <citation type="submission" date="2019-03" db="EMBL/GenBank/DDBJ databases">
        <title>Luteimonas zhaokaii sp.nov., isolated from the rectal contents of Plateau pika in Yushu, Qinghai Province, China.</title>
        <authorList>
            <person name="Zhang G."/>
        </authorList>
    </citation>
    <scope>NUCLEOTIDE SEQUENCE [LARGE SCALE GENOMIC DNA]</scope>
    <source>
        <strain evidence="1 2">B9</strain>
    </source>
</reference>
<dbReference type="OrthoDB" id="6278354at2"/>
<keyword evidence="2" id="KW-1185">Reference proteome</keyword>
<dbReference type="AlphaFoldDB" id="A0A4V3AMJ8"/>
<proteinExistence type="predicted"/>
<protein>
    <submittedName>
        <fullName evidence="1">Uncharacterized protein</fullName>
    </submittedName>
</protein>